<reference evidence="2 3" key="1">
    <citation type="journal article" date="2018" name="PLoS Genet.">
        <title>Population sequencing reveals clonal diversity and ancestral inbreeding in the grapevine cultivar Chardonnay.</title>
        <authorList>
            <person name="Roach M.J."/>
            <person name="Johnson D.L."/>
            <person name="Bohlmann J."/>
            <person name="van Vuuren H.J."/>
            <person name="Jones S.J."/>
            <person name="Pretorius I.S."/>
            <person name="Schmidt S.A."/>
            <person name="Borneman A.R."/>
        </authorList>
    </citation>
    <scope>NUCLEOTIDE SEQUENCE [LARGE SCALE GENOMIC DNA]</scope>
    <source>
        <strain evidence="3">cv. Chardonnay</strain>
        <tissue evidence="2">Leaf</tissue>
    </source>
</reference>
<dbReference type="Pfam" id="PF03732">
    <property type="entry name" value="Retrotrans_gag"/>
    <property type="match status" value="1"/>
</dbReference>
<sequence>MRKCMCGGDDHLAWKHLVSLEACRGLRTVGGQADATPLPVIAPIQALEDAHAHMDRLEQRMRQMRVSDGAISWDDFDGAMVASLPSHFRMLEIERYTSISCPKIHLRLYSSVMRAHGLDEAHLIMFFLMSLSGAAQRWFASLDASCCRTWDDLAQEFLIQFALNTIIDVSRREIEALRQGSEESVTSFISR</sequence>
<evidence type="ECO:0000313" key="3">
    <source>
        <dbReference type="Proteomes" id="UP000288805"/>
    </source>
</evidence>
<dbReference type="InterPro" id="IPR005162">
    <property type="entry name" value="Retrotrans_gag_dom"/>
</dbReference>
<protein>
    <recommendedName>
        <fullName evidence="1">Retrotransposon gag domain-containing protein</fullName>
    </recommendedName>
</protein>
<feature type="domain" description="Retrotransposon gag" evidence="1">
    <location>
        <begin position="126"/>
        <end position="191"/>
    </location>
</feature>
<proteinExistence type="predicted"/>
<dbReference type="Proteomes" id="UP000288805">
    <property type="component" value="Unassembled WGS sequence"/>
</dbReference>
<dbReference type="PANTHER" id="PTHR33223">
    <property type="entry name" value="CCHC-TYPE DOMAIN-CONTAINING PROTEIN"/>
    <property type="match status" value="1"/>
</dbReference>
<evidence type="ECO:0000259" key="1">
    <source>
        <dbReference type="Pfam" id="PF03732"/>
    </source>
</evidence>
<dbReference type="EMBL" id="QGNW01000085">
    <property type="protein sequence ID" value="RVW99811.1"/>
    <property type="molecule type" value="Genomic_DNA"/>
</dbReference>
<evidence type="ECO:0000313" key="2">
    <source>
        <dbReference type="EMBL" id="RVW99811.1"/>
    </source>
</evidence>
<accession>A0A438ISY1</accession>
<dbReference type="PANTHER" id="PTHR33223:SF8">
    <property type="entry name" value="OS04G0172440 PROTEIN"/>
    <property type="match status" value="1"/>
</dbReference>
<gene>
    <name evidence="2" type="ORF">CK203_029245</name>
</gene>
<comment type="caution">
    <text evidence="2">The sequence shown here is derived from an EMBL/GenBank/DDBJ whole genome shotgun (WGS) entry which is preliminary data.</text>
</comment>
<name>A0A438ISY1_VITVI</name>
<dbReference type="AlphaFoldDB" id="A0A438ISY1"/>
<organism evidence="2 3">
    <name type="scientific">Vitis vinifera</name>
    <name type="common">Grape</name>
    <dbReference type="NCBI Taxonomy" id="29760"/>
    <lineage>
        <taxon>Eukaryota</taxon>
        <taxon>Viridiplantae</taxon>
        <taxon>Streptophyta</taxon>
        <taxon>Embryophyta</taxon>
        <taxon>Tracheophyta</taxon>
        <taxon>Spermatophyta</taxon>
        <taxon>Magnoliopsida</taxon>
        <taxon>eudicotyledons</taxon>
        <taxon>Gunneridae</taxon>
        <taxon>Pentapetalae</taxon>
        <taxon>rosids</taxon>
        <taxon>Vitales</taxon>
        <taxon>Vitaceae</taxon>
        <taxon>Viteae</taxon>
        <taxon>Vitis</taxon>
    </lineage>
</organism>